<evidence type="ECO:0000256" key="2">
    <source>
        <dbReference type="SAM" id="Phobius"/>
    </source>
</evidence>
<evidence type="ECO:0000313" key="4">
    <source>
        <dbReference type="Proteomes" id="UP000003527"/>
    </source>
</evidence>
<name>G9WV60_9FIRM</name>
<comment type="caution">
    <text evidence="3">The sequence shown here is derived from an EMBL/GenBank/DDBJ whole genome shotgun (WGS) entry which is preliminary data.</text>
</comment>
<dbReference type="Proteomes" id="UP000003527">
    <property type="component" value="Unassembled WGS sequence"/>
</dbReference>
<dbReference type="EMBL" id="AFZD01000017">
    <property type="protein sequence ID" value="EHL11461.1"/>
    <property type="molecule type" value="Genomic_DNA"/>
</dbReference>
<accession>G9WV60</accession>
<sequence length="666" mass="76824">MRENRNYYKKKIILFLFVITTVFGIISLYQYYRVKIENPFQLLSAVLYGTIKLFLFAAPLSAEVNGGMMYEFAKWMAPILTSAFIFTQISNILLHSKNMILNRFSSNHVVLFGSGKMTETLIGNLKKEKKYYKISLVTKEFLDERLKNQYERKGVASYRLDFGKSDKYEIQELFTALRIENAKYLFFTAESDLENFSLYAGVIQRIKPKRAITAYVHSESGTVAGYMEELLYEERKKEAGLMKLDTVHFNERDLTIRMLLQERLVQDSLLKSLSGVSELSFPGQKVERESEEELLRDRKLSAEKIDEAIHVPHILLFGVNELSFPLLKQLANDATLSLKKKTKVTVLDENAGRGIAELFSIYGDASTRENPEECGGEKTEKSSIRKSPSSSLEMALEIESIELGDASMEALQKQRLENYLKAIGKDDAPTLIFLMDKDIIKSLKALNLINRYFENVPKLIRNVSQVDLTGLLPKRGGQIRSFGDISEILTEKVLIREALDKRAKAFNEAYNSLSGMGEGENWNELSFVKKNSSRLSATHAIVKEELLRRIFSEKNEAEIRALCREKLSEFTKLQESQKENPEEFRKRFCSFLEENPVLDFLSRLEHKRWCNSYYAMGFRYGEKKDENRRTHPCLIEDWGEVIGEKFALCHPEYDLLSVFCLFREEP</sequence>
<keyword evidence="2" id="KW-1133">Transmembrane helix</keyword>
<feature type="transmembrane region" description="Helical" evidence="2">
    <location>
        <begin position="72"/>
        <end position="94"/>
    </location>
</feature>
<dbReference type="HOGENOM" id="CLU_453308_0_0_9"/>
<keyword evidence="2" id="KW-0472">Membrane</keyword>
<dbReference type="Gene3D" id="3.40.50.720">
    <property type="entry name" value="NAD(P)-binding Rossmann-like Domain"/>
    <property type="match status" value="1"/>
</dbReference>
<evidence type="ECO:0000256" key="1">
    <source>
        <dbReference type="SAM" id="MobiDB-lite"/>
    </source>
</evidence>
<evidence type="ECO:0008006" key="5">
    <source>
        <dbReference type="Google" id="ProtNLM"/>
    </source>
</evidence>
<reference evidence="3 4" key="1">
    <citation type="submission" date="2011-08" db="EMBL/GenBank/DDBJ databases">
        <title>The Genome Sequence of Oribacterium sp. ACB7.</title>
        <authorList>
            <consortium name="The Broad Institute Genome Sequencing Platform"/>
            <person name="Earl A."/>
            <person name="Ward D."/>
            <person name="Feldgarden M."/>
            <person name="Gevers D."/>
            <person name="Sizova M."/>
            <person name="Hazen A."/>
            <person name="Epstein S."/>
            <person name="Young S.K."/>
            <person name="Zeng Q."/>
            <person name="Gargeya S."/>
            <person name="Fitzgerald M."/>
            <person name="Haas B."/>
            <person name="Abouelleil A."/>
            <person name="Alvarado L."/>
            <person name="Arachchi H.M."/>
            <person name="Berlin A."/>
            <person name="Brown A."/>
            <person name="Chapman S.B."/>
            <person name="Chen Z."/>
            <person name="Dunbar C."/>
            <person name="Freedman E."/>
            <person name="Gearin G."/>
            <person name="Gellesch M."/>
            <person name="Goldberg J."/>
            <person name="Griggs A."/>
            <person name="Gujja S."/>
            <person name="Heiman D."/>
            <person name="Howarth C."/>
            <person name="Larson L."/>
            <person name="Lui A."/>
            <person name="MacDonald P.J.P."/>
            <person name="Montmayeur A."/>
            <person name="Murphy C."/>
            <person name="Neiman D."/>
            <person name="Pearson M."/>
            <person name="Priest M."/>
            <person name="Roberts A."/>
            <person name="Saif S."/>
            <person name="Shea T."/>
            <person name="Shenoy N."/>
            <person name="Sisk P."/>
            <person name="Stolte C."/>
            <person name="Sykes S."/>
            <person name="Wortman J."/>
            <person name="Nusbaum C."/>
            <person name="Birren B."/>
        </authorList>
    </citation>
    <scope>NUCLEOTIDE SEQUENCE [LARGE SCALE GENOMIC DNA]</scope>
    <source>
        <strain evidence="3 4">ACB7</strain>
    </source>
</reference>
<dbReference type="RefSeq" id="WP_009536639.1">
    <property type="nucleotide sequence ID" value="NZ_JH414504.1"/>
</dbReference>
<protein>
    <recommendedName>
        <fullName evidence="5">RCK N-terminal domain-containing protein</fullName>
    </recommendedName>
</protein>
<proteinExistence type="predicted"/>
<dbReference type="Gene3D" id="6.20.350.10">
    <property type="match status" value="1"/>
</dbReference>
<dbReference type="AlphaFoldDB" id="G9WV60"/>
<feature type="region of interest" description="Disordered" evidence="1">
    <location>
        <begin position="366"/>
        <end position="387"/>
    </location>
</feature>
<dbReference type="PATRIC" id="fig|796944.3.peg.1520"/>
<feature type="compositionally biased region" description="Basic and acidic residues" evidence="1">
    <location>
        <begin position="366"/>
        <end position="383"/>
    </location>
</feature>
<gene>
    <name evidence="3" type="ORF">HMPREF9624_00794</name>
</gene>
<organism evidence="3 4">
    <name type="scientific">Oribacterium asaccharolyticum ACB7</name>
    <dbReference type="NCBI Taxonomy" id="796944"/>
    <lineage>
        <taxon>Bacteria</taxon>
        <taxon>Bacillati</taxon>
        <taxon>Bacillota</taxon>
        <taxon>Clostridia</taxon>
        <taxon>Lachnospirales</taxon>
        <taxon>Lachnospiraceae</taxon>
        <taxon>Oribacterium</taxon>
    </lineage>
</organism>
<feature type="transmembrane region" description="Helical" evidence="2">
    <location>
        <begin position="12"/>
        <end position="32"/>
    </location>
</feature>
<keyword evidence="4" id="KW-1185">Reference proteome</keyword>
<evidence type="ECO:0000313" key="3">
    <source>
        <dbReference type="EMBL" id="EHL11461.1"/>
    </source>
</evidence>
<keyword evidence="2" id="KW-0812">Transmembrane</keyword>
<feature type="transmembrane region" description="Helical" evidence="2">
    <location>
        <begin position="38"/>
        <end position="60"/>
    </location>
</feature>